<dbReference type="EMBL" id="LR589639">
    <property type="protein sequence ID" value="VTP08527.1"/>
    <property type="molecule type" value="Genomic_DNA"/>
</dbReference>
<dbReference type="SUPFAM" id="SSF52540">
    <property type="entry name" value="P-loop containing nucleoside triphosphate hydrolases"/>
    <property type="match status" value="2"/>
</dbReference>
<gene>
    <name evidence="1" type="ORF">BIN_B_02854</name>
</gene>
<proteinExistence type="predicted"/>
<dbReference type="RefSeq" id="WP_011729190.1">
    <property type="nucleotide sequence ID" value="NZ_CP009495.1"/>
</dbReference>
<dbReference type="InterPro" id="IPR051162">
    <property type="entry name" value="T4SS_component"/>
</dbReference>
<dbReference type="KEGG" id="msh:LI98_17905"/>
<dbReference type="PANTHER" id="PTHR30121">
    <property type="entry name" value="UNCHARACTERIZED PROTEIN YJGR-RELATED"/>
    <property type="match status" value="1"/>
</dbReference>
<accession>A0A653FFT5</accession>
<dbReference type="SMART" id="SM00382">
    <property type="entry name" value="AAA"/>
    <property type="match status" value="2"/>
</dbReference>
<name>A0A653FFT5_MYCSM</name>
<dbReference type="Gene3D" id="3.40.50.300">
    <property type="entry name" value="P-loop containing nucleotide triphosphate hydrolases"/>
    <property type="match status" value="2"/>
</dbReference>
<dbReference type="InterPro" id="IPR002789">
    <property type="entry name" value="HerA_central"/>
</dbReference>
<organism evidence="1">
    <name type="scientific">Mycolicibacterium smegmatis</name>
    <name type="common">Mycobacterium smegmatis</name>
    <dbReference type="NCBI Taxonomy" id="1772"/>
    <lineage>
        <taxon>Bacteria</taxon>
        <taxon>Bacillati</taxon>
        <taxon>Actinomycetota</taxon>
        <taxon>Actinomycetes</taxon>
        <taxon>Mycobacteriales</taxon>
        <taxon>Mycobacteriaceae</taxon>
        <taxon>Mycolicibacterium</taxon>
    </lineage>
</organism>
<dbReference type="InterPro" id="IPR003593">
    <property type="entry name" value="AAA+_ATPase"/>
</dbReference>
<sequence>MQQHEREALSALRLTWAPTADDLWHSQGALHVPGLHERAMTDVLAAFDDAARETDSSPLGVVVRGPAGSGKTHLLGQVRERVQTAGGFFFLVELLDATSFWQSARAGILESLGRPGGERETQLKDLLWELASIAHISRANRRAIIGDDDLTPEILTDFVTALHKARRQTVKRAHHTLRALVLLGAADLDLQDIGEAFLVGNVGTLGATDGSEAELAAWGLPVPTLTPQESVRDISRLVALAGPAVLALDQIDTLLAQSIERTADRVSGENSEPASLDNRDLEHVAHGLMSVRQTMRRTVSVVACLPAAWEAIENRATASVHDRFRTTALLQGLPTPDIGRAILERRFSATYSAVGFSAPYPSWPILPSAFDDATQYTPRQLLKRADAHVRHCLEHDTVEELTRLTGEVDTTHGPGHAGGTRTDTSELDRRFAEYRSRAVTAAALDPDGEDTTMPGLLSAALEAWITELGEVEQTFWPDPPPGQRVVLHARLRQSLDAATDDERHWAFRAVASGNAIAVQNRIRKALEATGLNPERRTLFLLRNTPWPRGAKTAAMVDEFTAAGGRVLPMSDDDIRTMTALRDLIDDNHPDLPGWLRRRRPAHAIDLLRAALGDVAGEAPDLEATDPRMPIELPSAGSEFVPQPDPAPAVAIEHSPTAITLGVDATGGQPVSVDLAALRKHTAIFAGSGSGKTVLIRRLVEECALRGVSSIVLDPNNDLSRLGSRWPESPPGWNPADHERSDEYFANTEVVVWTPRRATGRPLSFQPLPDFASVLDDDDEFSDAVESAVAALEPRALIVGNTAKANRSRAVLREALRYYGASRSVTLSGFIDLLGDLPDDVSALGNARALAAELGQNLRAATVNDPLFGGAGTAADPGVLLTPSAGYRARVSVISMVGLTNEQQREGFVNQLQMALFAWIKRNPAGNRPLGGLLVMDEAQNFAPSSHTTASTHSTLALSSQARKYGLGLVFATQSPRGLHNHIPGNSATQFYGLLNSPAQIAVAREMARVKGGLVPDISRLRSGQFYLALEGNAFHKIQTPWCLSHHPPSPPTTDEVLRLAQQREPAAP</sequence>
<dbReference type="KEGG" id="msn:LI99_17900"/>
<dbReference type="AlphaFoldDB" id="A0A653FFT5"/>
<reference evidence="1" key="1">
    <citation type="submission" date="2019-05" db="EMBL/GenBank/DDBJ databases">
        <authorList>
            <person name="Naeem R."/>
            <person name="Antony C."/>
            <person name="Guan Q."/>
        </authorList>
    </citation>
    <scope>NUCLEOTIDE SEQUENCE</scope>
    <source>
        <strain evidence="1">1</strain>
    </source>
</reference>
<dbReference type="Pfam" id="PF01935">
    <property type="entry name" value="DUF87"/>
    <property type="match status" value="1"/>
</dbReference>
<protein>
    <submittedName>
        <fullName evidence="1">AAA-like domain protein</fullName>
    </submittedName>
</protein>
<dbReference type="PANTHER" id="PTHR30121:SF6">
    <property type="entry name" value="SLR6007 PROTEIN"/>
    <property type="match status" value="1"/>
</dbReference>
<dbReference type="CDD" id="cd01127">
    <property type="entry name" value="TrwB_TraG_TraD_VirD4"/>
    <property type="match status" value="1"/>
</dbReference>
<dbReference type="InterPro" id="IPR027417">
    <property type="entry name" value="P-loop_NTPase"/>
</dbReference>
<dbReference type="OMA" id="AVDQIDT"/>
<evidence type="ECO:0000313" key="1">
    <source>
        <dbReference type="EMBL" id="VTP08527.1"/>
    </source>
</evidence>